<evidence type="ECO:0000256" key="1">
    <source>
        <dbReference type="SAM" id="Phobius"/>
    </source>
</evidence>
<comment type="caution">
    <text evidence="3">The sequence shown here is derived from an EMBL/GenBank/DDBJ whole genome shotgun (WGS) entry which is preliminary data.</text>
</comment>
<keyword evidence="4" id="KW-1185">Reference proteome</keyword>
<dbReference type="Proteomes" id="UP000623269">
    <property type="component" value="Unassembled WGS sequence"/>
</dbReference>
<protein>
    <submittedName>
        <fullName evidence="3">DUF4097 family beta strand repeat protein</fullName>
    </submittedName>
</protein>
<evidence type="ECO:0000313" key="4">
    <source>
        <dbReference type="Proteomes" id="UP000623269"/>
    </source>
</evidence>
<organism evidence="3 4">
    <name type="scientific">Mobilitalea sibirica</name>
    <dbReference type="NCBI Taxonomy" id="1462919"/>
    <lineage>
        <taxon>Bacteria</taxon>
        <taxon>Bacillati</taxon>
        <taxon>Bacillota</taxon>
        <taxon>Clostridia</taxon>
        <taxon>Lachnospirales</taxon>
        <taxon>Lachnospiraceae</taxon>
        <taxon>Mobilitalea</taxon>
    </lineage>
</organism>
<keyword evidence="1" id="KW-1133">Transmembrane helix</keyword>
<dbReference type="Pfam" id="PF13349">
    <property type="entry name" value="DUF4097"/>
    <property type="match status" value="1"/>
</dbReference>
<gene>
    <name evidence="3" type="ORF">I5677_03645</name>
</gene>
<evidence type="ECO:0000259" key="2">
    <source>
        <dbReference type="Pfam" id="PF13349"/>
    </source>
</evidence>
<name>A0A8J7H125_9FIRM</name>
<sequence>MNKYKIVQMVCWMVVFFVLVGLVIWVAFRGEFNFTTSGSYHIKDLGGPYEEVGSYNVNEEDLDSLNIHWIAGGITITTYDGNNIKLIEYAQRDLEVDEVLIYNLNGQTLQIKYCEKNTKVFDTIPMKKLEVFVPESIASNLDDFRLNNVSAKIEINDISANYFEVDTVSGSADVSNVNADEIEFDSTSGSIRLNEAKTSKATFNSASGKISINGFTTEELTVDTISGSVDIEDAITQELTLESVSGGIRFDGEYDDLNAESTSGSVNIIDKKAPNSFDIKTISGTVNLTLPSMEDFNLKHKTVSGKFTCDIPVRSNGSGSTDYSISTTSGSIKIKELQ</sequence>
<dbReference type="EMBL" id="JAEAGR010000003">
    <property type="protein sequence ID" value="MBH1939989.1"/>
    <property type="molecule type" value="Genomic_DNA"/>
</dbReference>
<dbReference type="AlphaFoldDB" id="A0A8J7H125"/>
<feature type="domain" description="DUF4097" evidence="2">
    <location>
        <begin position="197"/>
        <end position="334"/>
    </location>
</feature>
<accession>A0A8J7H125</accession>
<proteinExistence type="predicted"/>
<evidence type="ECO:0000313" key="3">
    <source>
        <dbReference type="EMBL" id="MBH1939989.1"/>
    </source>
</evidence>
<keyword evidence="1" id="KW-0812">Transmembrane</keyword>
<reference evidence="3" key="1">
    <citation type="submission" date="2020-12" db="EMBL/GenBank/DDBJ databases">
        <title>M. sibirica DSM 26468T genome.</title>
        <authorList>
            <person name="Thieme N."/>
            <person name="Rettenmaier R."/>
            <person name="Zverlov V."/>
            <person name="Liebl W."/>
        </authorList>
    </citation>
    <scope>NUCLEOTIDE SEQUENCE</scope>
    <source>
        <strain evidence="3">DSM 26468</strain>
    </source>
</reference>
<dbReference type="RefSeq" id="WP_197660216.1">
    <property type="nucleotide sequence ID" value="NZ_JAEAGR010000003.1"/>
</dbReference>
<feature type="transmembrane region" description="Helical" evidence="1">
    <location>
        <begin position="6"/>
        <end position="28"/>
    </location>
</feature>
<dbReference type="InterPro" id="IPR025164">
    <property type="entry name" value="Toastrack_DUF4097"/>
</dbReference>
<keyword evidence="1" id="KW-0472">Membrane</keyword>